<evidence type="ECO:0000313" key="9">
    <source>
        <dbReference type="EMBL" id="KAE9184506.1"/>
    </source>
</evidence>
<feature type="region of interest" description="Disordered" evidence="2">
    <location>
        <begin position="1"/>
        <end position="73"/>
    </location>
</feature>
<comment type="caution">
    <text evidence="4">The sequence shown here is derived from an EMBL/GenBank/DDBJ whole genome shotgun (WGS) entry which is preliminary data.</text>
</comment>
<evidence type="ECO:0000313" key="18">
    <source>
        <dbReference type="Proteomes" id="UP000441208"/>
    </source>
</evidence>
<evidence type="ECO:0000256" key="1">
    <source>
        <dbReference type="ARBA" id="ARBA00023125"/>
    </source>
</evidence>
<dbReference type="Proteomes" id="UP000488956">
    <property type="component" value="Unassembled WGS sequence"/>
</dbReference>
<organism evidence="4 13">
    <name type="scientific">Phytophthora fragariae</name>
    <dbReference type="NCBI Taxonomy" id="53985"/>
    <lineage>
        <taxon>Eukaryota</taxon>
        <taxon>Sar</taxon>
        <taxon>Stramenopiles</taxon>
        <taxon>Oomycota</taxon>
        <taxon>Peronosporomycetes</taxon>
        <taxon>Peronosporales</taxon>
        <taxon>Peronosporaceae</taxon>
        <taxon>Phytophthora</taxon>
    </lineage>
</organism>
<accession>A0A6A3DZY8</accession>
<reference evidence="13 14" key="1">
    <citation type="submission" date="2018-08" db="EMBL/GenBank/DDBJ databases">
        <title>Genomic investigation of the strawberry pathogen Phytophthora fragariae indicates pathogenicity is determined by transcriptional variation in three key races.</title>
        <authorList>
            <person name="Adams T.M."/>
            <person name="Armitage A.D."/>
            <person name="Sobczyk M.K."/>
            <person name="Bates H.J."/>
            <person name="Dunwell J.M."/>
            <person name="Nellist C.F."/>
            <person name="Harrison R.J."/>
        </authorList>
    </citation>
    <scope>NUCLEOTIDE SEQUENCE [LARGE SCALE GENOMIC DNA]</scope>
    <source>
        <strain evidence="12 15">A4</strain>
        <strain evidence="11 16">BC-1</strain>
        <strain evidence="10 20">BC-23</strain>
        <strain evidence="9 14">NOV-27</strain>
        <strain evidence="8 17">NOV-5</strain>
        <strain evidence="7 18">NOV-71</strain>
        <strain evidence="4 13">NOV-9</strain>
        <strain evidence="6 21">ONT-3</strain>
        <strain evidence="5 19">SCRP245</strain>
    </source>
</reference>
<keyword evidence="14" id="KW-1185">Reference proteome</keyword>
<dbReference type="EMBL" id="QXGA01001854">
    <property type="protein sequence ID" value="KAE9108786.1"/>
    <property type="molecule type" value="Genomic_DNA"/>
</dbReference>
<dbReference type="Proteomes" id="UP000437068">
    <property type="component" value="Unassembled WGS sequence"/>
</dbReference>
<keyword evidence="1" id="KW-0238">DNA-binding</keyword>
<evidence type="ECO:0000259" key="3">
    <source>
        <dbReference type="Pfam" id="PF16900"/>
    </source>
</evidence>
<feature type="region of interest" description="Disordered" evidence="2">
    <location>
        <begin position="99"/>
        <end position="123"/>
    </location>
</feature>
<dbReference type="Proteomes" id="UP000460718">
    <property type="component" value="Unassembled WGS sequence"/>
</dbReference>
<dbReference type="CDD" id="cd04475">
    <property type="entry name" value="RPA1_DBD_B"/>
    <property type="match status" value="1"/>
</dbReference>
<feature type="compositionally biased region" description="Polar residues" evidence="2">
    <location>
        <begin position="99"/>
        <end position="118"/>
    </location>
</feature>
<dbReference type="SUPFAM" id="SSF50249">
    <property type="entry name" value="Nucleic acid-binding proteins"/>
    <property type="match status" value="2"/>
</dbReference>
<dbReference type="OrthoDB" id="129016at2759"/>
<dbReference type="GO" id="GO:0003677">
    <property type="term" value="F:DNA binding"/>
    <property type="evidence" value="ECO:0007669"/>
    <property type="project" value="UniProtKB-KW"/>
</dbReference>
<proteinExistence type="predicted"/>
<dbReference type="Gene3D" id="2.40.50.140">
    <property type="entry name" value="Nucleic acid-binding proteins"/>
    <property type="match status" value="2"/>
</dbReference>
<evidence type="ECO:0000313" key="14">
    <source>
        <dbReference type="Proteomes" id="UP000433483"/>
    </source>
</evidence>
<dbReference type="InterPro" id="IPR031657">
    <property type="entry name" value="REPA_OB_2"/>
</dbReference>
<evidence type="ECO:0000313" key="10">
    <source>
        <dbReference type="EMBL" id="KAE9194729.1"/>
    </source>
</evidence>
<evidence type="ECO:0000313" key="19">
    <source>
        <dbReference type="Proteomes" id="UP000460718"/>
    </source>
</evidence>
<dbReference type="Proteomes" id="UP000433483">
    <property type="component" value="Unassembled WGS sequence"/>
</dbReference>
<evidence type="ECO:0000313" key="17">
    <source>
        <dbReference type="Proteomes" id="UP000440732"/>
    </source>
</evidence>
<evidence type="ECO:0000313" key="15">
    <source>
        <dbReference type="Proteomes" id="UP000437068"/>
    </source>
</evidence>
<dbReference type="EMBL" id="QXFZ01001665">
    <property type="protein sequence ID" value="KAE9086853.1"/>
    <property type="molecule type" value="Genomic_DNA"/>
</dbReference>
<dbReference type="EMBL" id="QXFW01001811">
    <property type="protein sequence ID" value="KAE8985493.1"/>
    <property type="molecule type" value="Genomic_DNA"/>
</dbReference>
<evidence type="ECO:0000313" key="5">
    <source>
        <dbReference type="EMBL" id="KAE8985493.1"/>
    </source>
</evidence>
<dbReference type="EMBL" id="QXGE01001633">
    <property type="protein sequence ID" value="KAE9290139.1"/>
    <property type="molecule type" value="Genomic_DNA"/>
</dbReference>
<evidence type="ECO:0000313" key="13">
    <source>
        <dbReference type="Proteomes" id="UP000429523"/>
    </source>
</evidence>
<dbReference type="EMBL" id="QXGD01001896">
    <property type="protein sequence ID" value="KAE9197055.1"/>
    <property type="molecule type" value="Genomic_DNA"/>
</dbReference>
<evidence type="ECO:0000313" key="7">
    <source>
        <dbReference type="EMBL" id="KAE9086853.1"/>
    </source>
</evidence>
<evidence type="ECO:0000313" key="16">
    <source>
        <dbReference type="Proteomes" id="UP000440367"/>
    </source>
</evidence>
<feature type="domain" description="Replication protein A OB" evidence="3">
    <location>
        <begin position="287"/>
        <end position="377"/>
    </location>
</feature>
<dbReference type="Proteomes" id="UP000429523">
    <property type="component" value="Unassembled WGS sequence"/>
</dbReference>
<dbReference type="Pfam" id="PF16900">
    <property type="entry name" value="REPA_OB_2"/>
    <property type="match status" value="1"/>
</dbReference>
<evidence type="ECO:0000313" key="20">
    <source>
        <dbReference type="Proteomes" id="UP000476176"/>
    </source>
</evidence>
<name>A0A6A3DZY8_9STRA</name>
<gene>
    <name evidence="12" type="ORF">PF001_g19731</name>
    <name evidence="11" type="ORF">PF002_g22861</name>
    <name evidence="10" type="ORF">PF004_g20640</name>
    <name evidence="9" type="ORF">PF005_g21651</name>
    <name evidence="8" type="ORF">PF006_g20807</name>
    <name evidence="7" type="ORF">PF007_g20608</name>
    <name evidence="4" type="ORF">PF009_g22587</name>
    <name evidence="6" type="ORF">PF010_g21122</name>
    <name evidence="5" type="ORF">PF011_g20364</name>
</gene>
<evidence type="ECO:0000313" key="8">
    <source>
        <dbReference type="EMBL" id="KAE9108786.1"/>
    </source>
</evidence>
<evidence type="ECO:0000313" key="12">
    <source>
        <dbReference type="EMBL" id="KAE9290139.1"/>
    </source>
</evidence>
<dbReference type="EMBL" id="QXGB01001865">
    <property type="protein sequence ID" value="KAE9184506.1"/>
    <property type="molecule type" value="Genomic_DNA"/>
</dbReference>
<dbReference type="Proteomes" id="UP000476176">
    <property type="component" value="Unassembled WGS sequence"/>
</dbReference>
<dbReference type="Proteomes" id="UP000441208">
    <property type="component" value="Unassembled WGS sequence"/>
</dbReference>
<evidence type="ECO:0000256" key="2">
    <source>
        <dbReference type="SAM" id="MobiDB-lite"/>
    </source>
</evidence>
<protein>
    <recommendedName>
        <fullName evidence="3">Replication protein A OB domain-containing protein</fullName>
    </recommendedName>
</protein>
<evidence type="ECO:0000313" key="11">
    <source>
        <dbReference type="EMBL" id="KAE9197055.1"/>
    </source>
</evidence>
<evidence type="ECO:0000313" key="4">
    <source>
        <dbReference type="EMBL" id="KAE8927244.1"/>
    </source>
</evidence>
<dbReference type="InterPro" id="IPR012340">
    <property type="entry name" value="NA-bd_OB-fold"/>
</dbReference>
<dbReference type="Proteomes" id="UP000440732">
    <property type="component" value="Unassembled WGS sequence"/>
</dbReference>
<dbReference type="EMBL" id="QXGC01001861">
    <property type="protein sequence ID" value="KAE9194729.1"/>
    <property type="molecule type" value="Genomic_DNA"/>
</dbReference>
<dbReference type="AlphaFoldDB" id="A0A6A3DZY8"/>
<evidence type="ECO:0000313" key="21">
    <source>
        <dbReference type="Proteomes" id="UP000488956"/>
    </source>
</evidence>
<sequence>MSFLADTERRTSGVSPRLAPGDQQTKVNTIPPAAKTSDREEGKASNPRARVSGAEQTNENTTPPAETSEREERNANIQGARVLGAGQTMGNTILPATENSAQEETNSSNHVAQASGPRQSPIEVPPVLHSEEALNRGSDETPANAQRIALANPTSPSYESPVISINDLKPAQSAPWAVVARVFARNPVRAWNNFQDRGTLLELYVADSPELYIRATLFNQAVEKFSAITVPGATCYFSGGRVRRAFAAAGASIEISFGKECEIRVSPTPLDVVPNIPCQSLAQLSSLPEHGAATTLLIVHAVGGLKRILTRKGKSVDKRELLLVDDTDTCMVCTTWGQLAQTIGEILEGTVVLVRRGSISDYNNTRSVSIGAGSEILQDPFLDRAEELRRWYAELSPDHTFRKLSSHF</sequence>
<feature type="compositionally biased region" description="Polar residues" evidence="2">
    <location>
        <begin position="54"/>
        <end position="65"/>
    </location>
</feature>
<feature type="compositionally biased region" description="Basic and acidic residues" evidence="2">
    <location>
        <begin position="1"/>
        <end position="11"/>
    </location>
</feature>
<dbReference type="Proteomes" id="UP000440367">
    <property type="component" value="Unassembled WGS sequence"/>
</dbReference>
<dbReference type="EMBL" id="QXFX01001867">
    <property type="protein sequence ID" value="KAE9083668.1"/>
    <property type="molecule type" value="Genomic_DNA"/>
</dbReference>
<dbReference type="EMBL" id="QXGF01001883">
    <property type="protein sequence ID" value="KAE8927244.1"/>
    <property type="molecule type" value="Genomic_DNA"/>
</dbReference>
<evidence type="ECO:0000313" key="6">
    <source>
        <dbReference type="EMBL" id="KAE9083668.1"/>
    </source>
</evidence>